<keyword evidence="5" id="KW-1185">Reference proteome</keyword>
<dbReference type="CDD" id="cd01004">
    <property type="entry name" value="PBP2_MidA_like"/>
    <property type="match status" value="1"/>
</dbReference>
<dbReference type="AlphaFoldDB" id="H0R1S2"/>
<dbReference type="Proteomes" id="UP000035034">
    <property type="component" value="Unassembled WGS sequence"/>
</dbReference>
<dbReference type="PROSITE" id="PS51257">
    <property type="entry name" value="PROKAR_LIPOPROTEIN"/>
    <property type="match status" value="1"/>
</dbReference>
<evidence type="ECO:0000313" key="5">
    <source>
        <dbReference type="Proteomes" id="UP000035034"/>
    </source>
</evidence>
<comment type="caution">
    <text evidence="4">The sequence shown here is derived from an EMBL/GenBank/DDBJ whole genome shotgun (WGS) entry which is preliminary data.</text>
</comment>
<dbReference type="eggNOG" id="COG0834">
    <property type="taxonomic scope" value="Bacteria"/>
</dbReference>
<dbReference type="STRING" id="1077974.GOEFS_073_00430"/>
<feature type="domain" description="Solute-binding protein family 3/N-terminal" evidence="3">
    <location>
        <begin position="65"/>
        <end position="290"/>
    </location>
</feature>
<dbReference type="SMART" id="SM00062">
    <property type="entry name" value="PBPb"/>
    <property type="match status" value="1"/>
</dbReference>
<evidence type="ECO:0000256" key="2">
    <source>
        <dbReference type="SAM" id="Phobius"/>
    </source>
</evidence>
<dbReference type="Pfam" id="PF00497">
    <property type="entry name" value="SBP_bac_3"/>
    <property type="match status" value="1"/>
</dbReference>
<sequence length="304" mass="33045">MLIRRREARDGWFVAVVIIAVAAVLSLSSCTNDESLLDTKPITLTIAKQPAIAEIVPAEIRESGVLRIGTNPPYQPNEFKNRDGEIIGYDVDLMRAVSQVLGLRPEFKESDFDKIIPAIQSGTFDMGMSSFTDTAEREKQVDFVTYFSAGVLWAQRTDDDVDPDNACGLKVGVQATTYEDTDEVPAKSAKCVAQGKEPIVKVKFDSQDEAVNALLLGRVDALSADSPVTAYAVKKTDGQLEVVGPVYDAAPYGLPVRKGSSLGPALQRAMQYLMDNGFYRTISEHWGVQSGMIGTSKINDAAKD</sequence>
<evidence type="ECO:0000259" key="3">
    <source>
        <dbReference type="SMART" id="SM00062"/>
    </source>
</evidence>
<dbReference type="RefSeq" id="WP_007318358.1">
    <property type="nucleotide sequence ID" value="NZ_BAEH01000073.1"/>
</dbReference>
<keyword evidence="2" id="KW-1133">Transmembrane helix</keyword>
<accession>H0R1S2</accession>
<evidence type="ECO:0000256" key="1">
    <source>
        <dbReference type="ARBA" id="ARBA00022729"/>
    </source>
</evidence>
<dbReference type="EMBL" id="BAEH01000073">
    <property type="protein sequence ID" value="GAB19023.1"/>
    <property type="molecule type" value="Genomic_DNA"/>
</dbReference>
<dbReference type="PANTHER" id="PTHR35936">
    <property type="entry name" value="MEMBRANE-BOUND LYTIC MUREIN TRANSGLYCOSYLASE F"/>
    <property type="match status" value="1"/>
</dbReference>
<name>H0R1S2_9ACTN</name>
<dbReference type="PANTHER" id="PTHR35936:SF17">
    <property type="entry name" value="ARGININE-BINDING EXTRACELLULAR PROTEIN ARTP"/>
    <property type="match status" value="1"/>
</dbReference>
<dbReference type="Gene3D" id="3.40.190.10">
    <property type="entry name" value="Periplasmic binding protein-like II"/>
    <property type="match status" value="2"/>
</dbReference>
<evidence type="ECO:0000313" key="4">
    <source>
        <dbReference type="EMBL" id="GAB19023.1"/>
    </source>
</evidence>
<keyword evidence="2" id="KW-0472">Membrane</keyword>
<keyword evidence="2" id="KW-0812">Transmembrane</keyword>
<reference evidence="4 5" key="1">
    <citation type="submission" date="2011-12" db="EMBL/GenBank/DDBJ databases">
        <title>Whole genome shotgun sequence of Gordonia effusa NBRC 100432.</title>
        <authorList>
            <person name="Yoshida I."/>
            <person name="Takarada H."/>
            <person name="Hosoyama A."/>
            <person name="Tsuchikane K."/>
            <person name="Katsumata H."/>
            <person name="Yamazaki S."/>
            <person name="Fujita N."/>
        </authorList>
    </citation>
    <scope>NUCLEOTIDE SEQUENCE [LARGE SCALE GENOMIC DNA]</scope>
    <source>
        <strain evidence="4 5">NBRC 100432</strain>
    </source>
</reference>
<proteinExistence type="predicted"/>
<feature type="transmembrane region" description="Helical" evidence="2">
    <location>
        <begin position="12"/>
        <end position="29"/>
    </location>
</feature>
<organism evidence="4 5">
    <name type="scientific">Gordonia effusa NBRC 100432</name>
    <dbReference type="NCBI Taxonomy" id="1077974"/>
    <lineage>
        <taxon>Bacteria</taxon>
        <taxon>Bacillati</taxon>
        <taxon>Actinomycetota</taxon>
        <taxon>Actinomycetes</taxon>
        <taxon>Mycobacteriales</taxon>
        <taxon>Gordoniaceae</taxon>
        <taxon>Gordonia</taxon>
    </lineage>
</organism>
<protein>
    <submittedName>
        <fullName evidence="4">Putative amino acid ABC transporter amino acid-binding protein</fullName>
    </submittedName>
</protein>
<dbReference type="SUPFAM" id="SSF53850">
    <property type="entry name" value="Periplasmic binding protein-like II"/>
    <property type="match status" value="1"/>
</dbReference>
<dbReference type="InterPro" id="IPR001638">
    <property type="entry name" value="Solute-binding_3/MltF_N"/>
</dbReference>
<keyword evidence="1" id="KW-0732">Signal</keyword>
<gene>
    <name evidence="4" type="ORF">GOEFS_073_00430</name>
</gene>